<evidence type="ECO:0000256" key="8">
    <source>
        <dbReference type="ARBA" id="ARBA00072606"/>
    </source>
</evidence>
<evidence type="ECO:0000313" key="11">
    <source>
        <dbReference type="Proteomes" id="UP001150907"/>
    </source>
</evidence>
<organism evidence="10 11">
    <name type="scientific">Coemansia thaxteri</name>
    <dbReference type="NCBI Taxonomy" id="2663907"/>
    <lineage>
        <taxon>Eukaryota</taxon>
        <taxon>Fungi</taxon>
        <taxon>Fungi incertae sedis</taxon>
        <taxon>Zoopagomycota</taxon>
        <taxon>Kickxellomycotina</taxon>
        <taxon>Kickxellomycetes</taxon>
        <taxon>Kickxellales</taxon>
        <taxon>Kickxellaceae</taxon>
        <taxon>Coemansia</taxon>
    </lineage>
</organism>
<evidence type="ECO:0000256" key="3">
    <source>
        <dbReference type="ARBA" id="ARBA00011255"/>
    </source>
</evidence>
<comment type="function">
    <text evidence="9">Catalyzes the formation of 6,7-dimethyl-8-ribityllumazine by condensation of 5-amino-6-(D-ribitylamino)uracil with 3,4-dihydroxy-2-butanone 4-phosphate. This is the penultimate step in the biosynthesis of riboflavin.</text>
</comment>
<name>A0A9W8EII6_9FUNG</name>
<dbReference type="Gene3D" id="3.40.50.960">
    <property type="entry name" value="Lumazine/riboflavin synthase"/>
    <property type="match status" value="1"/>
</dbReference>
<evidence type="ECO:0000256" key="1">
    <source>
        <dbReference type="ARBA" id="ARBA00004917"/>
    </source>
</evidence>
<proteinExistence type="inferred from homology"/>
<dbReference type="AlphaFoldDB" id="A0A9W8EII6"/>
<keyword evidence="5 9" id="KW-0686">Riboflavin biosynthesis</keyword>
<keyword evidence="11" id="KW-1185">Reference proteome</keyword>
<evidence type="ECO:0000256" key="6">
    <source>
        <dbReference type="ARBA" id="ARBA00022679"/>
    </source>
</evidence>
<dbReference type="OrthoDB" id="2965at2759"/>
<evidence type="ECO:0000256" key="9">
    <source>
        <dbReference type="RuleBase" id="RU003795"/>
    </source>
</evidence>
<dbReference type="InterPro" id="IPR002180">
    <property type="entry name" value="LS/RS"/>
</dbReference>
<dbReference type="InterPro" id="IPR036467">
    <property type="entry name" value="LS/RS_sf"/>
</dbReference>
<dbReference type="EMBL" id="JANBQF010000273">
    <property type="protein sequence ID" value="KAJ2002752.1"/>
    <property type="molecule type" value="Genomic_DNA"/>
</dbReference>
<dbReference type="GO" id="GO:0009349">
    <property type="term" value="C:riboflavin synthase complex"/>
    <property type="evidence" value="ECO:0007669"/>
    <property type="project" value="UniProtKB-UniRule"/>
</dbReference>
<evidence type="ECO:0000256" key="4">
    <source>
        <dbReference type="ARBA" id="ARBA00012664"/>
    </source>
</evidence>
<reference evidence="10" key="1">
    <citation type="submission" date="2022-07" db="EMBL/GenBank/DDBJ databases">
        <title>Phylogenomic reconstructions and comparative analyses of Kickxellomycotina fungi.</title>
        <authorList>
            <person name="Reynolds N.K."/>
            <person name="Stajich J.E."/>
            <person name="Barry K."/>
            <person name="Grigoriev I.V."/>
            <person name="Crous P."/>
            <person name="Smith M.E."/>
        </authorList>
    </citation>
    <scope>NUCLEOTIDE SEQUENCE</scope>
    <source>
        <strain evidence="10">IMI 214461</strain>
    </source>
</reference>
<dbReference type="HAMAP" id="MF_00178">
    <property type="entry name" value="Lumazine_synth"/>
    <property type="match status" value="1"/>
</dbReference>
<gene>
    <name evidence="10" type="primary">RIB4</name>
    <name evidence="10" type="ORF">H4R26_003446</name>
</gene>
<dbReference type="GO" id="GO:0009231">
    <property type="term" value="P:riboflavin biosynthetic process"/>
    <property type="evidence" value="ECO:0007669"/>
    <property type="project" value="UniProtKB-KW"/>
</dbReference>
<dbReference type="PANTHER" id="PTHR21058:SF0">
    <property type="entry name" value="6,7-DIMETHYL-8-RIBITYLLUMAZINE SYNTHASE"/>
    <property type="match status" value="1"/>
</dbReference>
<dbReference type="SUPFAM" id="SSF52121">
    <property type="entry name" value="Lumazine synthase"/>
    <property type="match status" value="1"/>
</dbReference>
<comment type="pathway">
    <text evidence="1 9">Cofactor biosynthesis; riboflavin biosynthesis; riboflavin from 2-hydroxy-3-oxobutyl phosphate and 5-amino-6-(D-ribitylamino)uracil: step 1/2.</text>
</comment>
<protein>
    <recommendedName>
        <fullName evidence="8 9">6,7-dimethyl-8-ribityllumazine synthase</fullName>
        <shortName evidence="9">DMRL synthase</shortName>
        <ecNumber evidence="4 9">2.5.1.78</ecNumber>
    </recommendedName>
</protein>
<comment type="caution">
    <text evidence="10">The sequence shown here is derived from an EMBL/GenBank/DDBJ whole genome shotgun (WGS) entry which is preliminary data.</text>
</comment>
<evidence type="ECO:0000256" key="2">
    <source>
        <dbReference type="ARBA" id="ARBA00007424"/>
    </source>
</evidence>
<evidence type="ECO:0000256" key="5">
    <source>
        <dbReference type="ARBA" id="ARBA00022619"/>
    </source>
</evidence>
<keyword evidence="6 9" id="KW-0808">Transferase</keyword>
<dbReference type="CDD" id="cd09209">
    <property type="entry name" value="Lumazine_synthase-I"/>
    <property type="match status" value="1"/>
</dbReference>
<dbReference type="NCBIfam" id="TIGR00114">
    <property type="entry name" value="lumazine-synth"/>
    <property type="match status" value="1"/>
</dbReference>
<dbReference type="InterPro" id="IPR034964">
    <property type="entry name" value="LS"/>
</dbReference>
<evidence type="ECO:0000313" key="10">
    <source>
        <dbReference type="EMBL" id="KAJ2002752.1"/>
    </source>
</evidence>
<dbReference type="EC" id="2.5.1.78" evidence="4 9"/>
<dbReference type="Pfam" id="PF00885">
    <property type="entry name" value="DMRL_synthase"/>
    <property type="match status" value="1"/>
</dbReference>
<comment type="subunit">
    <text evidence="3">Homopentamer.</text>
</comment>
<sequence length="165" mass="17705">MGGDDFHKGVKEPNAKLDGSSLRILIVHTRWNSQIVDPLVEGAMTTLQQKYNVKLENIHVRDVPGAFELPSAAQRLLNNSSITFDAAICIGVLIKGSTMHFEYIADAVSHGIMRVGLDTGIPVVFGVLTCLTDEQALQRAGVGSGSHNHGTDWGSAAVEMALLKL</sequence>
<comment type="catalytic activity">
    <reaction evidence="7 9">
        <text>(2S)-2-hydroxy-3-oxobutyl phosphate + 5-amino-6-(D-ribitylamino)uracil = 6,7-dimethyl-8-(1-D-ribityl)lumazine + phosphate + 2 H2O + H(+)</text>
        <dbReference type="Rhea" id="RHEA:26152"/>
        <dbReference type="ChEBI" id="CHEBI:15377"/>
        <dbReference type="ChEBI" id="CHEBI:15378"/>
        <dbReference type="ChEBI" id="CHEBI:15934"/>
        <dbReference type="ChEBI" id="CHEBI:43474"/>
        <dbReference type="ChEBI" id="CHEBI:58201"/>
        <dbReference type="ChEBI" id="CHEBI:58830"/>
        <dbReference type="EC" id="2.5.1.78"/>
    </reaction>
</comment>
<dbReference type="FunFam" id="3.40.50.960:FF:000007">
    <property type="entry name" value="6,7-dimethyl-8-ribityllumazine synthase"/>
    <property type="match status" value="1"/>
</dbReference>
<dbReference type="Proteomes" id="UP001150907">
    <property type="component" value="Unassembled WGS sequence"/>
</dbReference>
<accession>A0A9W8EII6</accession>
<dbReference type="GO" id="GO:0005758">
    <property type="term" value="C:mitochondrial intermembrane space"/>
    <property type="evidence" value="ECO:0007669"/>
    <property type="project" value="TreeGrafter"/>
</dbReference>
<dbReference type="GO" id="GO:0000906">
    <property type="term" value="F:6,7-dimethyl-8-ribityllumazine synthase activity"/>
    <property type="evidence" value="ECO:0007669"/>
    <property type="project" value="UniProtKB-EC"/>
</dbReference>
<dbReference type="PANTHER" id="PTHR21058">
    <property type="entry name" value="6,7-DIMETHYL-8-RIBITYLLUMAZINE SYNTHASE DMRL SYNTHASE LUMAZINE SYNTHASE"/>
    <property type="match status" value="1"/>
</dbReference>
<evidence type="ECO:0000256" key="7">
    <source>
        <dbReference type="ARBA" id="ARBA00048785"/>
    </source>
</evidence>
<comment type="similarity">
    <text evidence="2 9">Belongs to the DMRL synthase family.</text>
</comment>